<dbReference type="GO" id="GO:0047487">
    <property type="term" value="F:oligogalacturonide lyase activity"/>
    <property type="evidence" value="ECO:0007669"/>
    <property type="project" value="InterPro"/>
</dbReference>
<proteinExistence type="predicted"/>
<evidence type="ECO:0000313" key="2">
    <source>
        <dbReference type="EMBL" id="AIA88419.1"/>
    </source>
</evidence>
<dbReference type="Gene3D" id="2.130.10.10">
    <property type="entry name" value="YVTN repeat-like/Quinoprotein amine dehydrogenase"/>
    <property type="match status" value="1"/>
</dbReference>
<dbReference type="GO" id="GO:0045490">
    <property type="term" value="P:pectin catabolic process"/>
    <property type="evidence" value="ECO:0007669"/>
    <property type="project" value="InterPro"/>
</dbReference>
<accession>A0A060BZQ9</accession>
<protein>
    <submittedName>
        <fullName evidence="2">CAZy families PL22 protein</fullName>
    </submittedName>
</protein>
<dbReference type="Pfam" id="PF14583">
    <property type="entry name" value="Pectate_lyase22"/>
    <property type="match status" value="1"/>
</dbReference>
<evidence type="ECO:0000259" key="1">
    <source>
        <dbReference type="Pfam" id="PF14583"/>
    </source>
</evidence>
<dbReference type="SUPFAM" id="SSF82171">
    <property type="entry name" value="DPP6 N-terminal domain-like"/>
    <property type="match status" value="1"/>
</dbReference>
<reference evidence="2" key="1">
    <citation type="journal article" date="2013" name="Environ. Microbiol.">
        <title>Seasonally variable intestinal metagenomes of the red palm weevil (Rhynchophorus ferrugineus).</title>
        <authorList>
            <person name="Jia S."/>
            <person name="Zhang X."/>
            <person name="Zhang G."/>
            <person name="Yin A."/>
            <person name="Zhang S."/>
            <person name="Li F."/>
            <person name="Wang L."/>
            <person name="Zhao D."/>
            <person name="Yun Q."/>
            <person name="Tala"/>
            <person name="Wang J."/>
            <person name="Sun G."/>
            <person name="Baabdullah M."/>
            <person name="Yu X."/>
            <person name="Hu S."/>
            <person name="Al-Mssallem I.S."/>
            <person name="Yu J."/>
        </authorList>
    </citation>
    <scope>NUCLEOTIDE SEQUENCE</scope>
</reference>
<dbReference type="InterPro" id="IPR027946">
    <property type="entry name" value="Ogl_dom"/>
</dbReference>
<dbReference type="InterPro" id="IPR015943">
    <property type="entry name" value="WD40/YVTN_repeat-like_dom_sf"/>
</dbReference>
<organism evidence="2">
    <name type="scientific">uncultured Dickeya sp</name>
    <dbReference type="NCBI Taxonomy" id="741653"/>
    <lineage>
        <taxon>Bacteria</taxon>
        <taxon>Pseudomonadati</taxon>
        <taxon>Pseudomonadota</taxon>
        <taxon>Gammaproteobacteria</taxon>
        <taxon>Enterobacterales</taxon>
        <taxon>Pectobacteriaceae</taxon>
        <taxon>Dickeya</taxon>
        <taxon>environmental samples</taxon>
    </lineage>
</organism>
<sequence>DTYTGKRVVRLTSPDTVSHHEYFYYKMMSNDSRYLIYASAQGGQRNLYRMDLGNGDAVQLTDCKVNDFSACLTSDDRHLICSDGQSNFSVT</sequence>
<name>A0A060BZQ9_9GAMM</name>
<dbReference type="AlphaFoldDB" id="A0A060BZQ9"/>
<feature type="domain" description="Oligogalacturonate lyase" evidence="1">
    <location>
        <begin position="1"/>
        <end position="81"/>
    </location>
</feature>
<feature type="non-terminal residue" evidence="2">
    <location>
        <position position="1"/>
    </location>
</feature>
<dbReference type="EMBL" id="KF121135">
    <property type="protein sequence ID" value="AIA88419.1"/>
    <property type="molecule type" value="Genomic_DNA"/>
</dbReference>